<dbReference type="RefSeq" id="WP_103908441.1">
    <property type="nucleotide sequence ID" value="NZ_FNUZ01000001.1"/>
</dbReference>
<dbReference type="Proteomes" id="UP000236752">
    <property type="component" value="Unassembled WGS sequence"/>
</dbReference>
<keyword evidence="2" id="KW-1185">Reference proteome</keyword>
<dbReference type="EMBL" id="FNUZ01000001">
    <property type="protein sequence ID" value="SEF42542.1"/>
    <property type="molecule type" value="Genomic_DNA"/>
</dbReference>
<name>A0A1H5RW29_9RHOB</name>
<dbReference type="InterPro" id="IPR027417">
    <property type="entry name" value="P-loop_NTPase"/>
</dbReference>
<dbReference type="OrthoDB" id="9151999at2"/>
<sequence>MKIGISGASNCGKTTAARQIAKDMKLPMIQEGFLAFTNARKSAKSPKAMLHAHVDIITKKAASEKRAGADFVADRTPIDVMMMFCTLQEPVKNAMPSPAVAALTEQARENCRVYDYVMIPPWAVFTYHDPAQWFPATSTPKMNPWTNYSRHMMVHRIALDWIGASKVITPPAEIFLDGKISDWLSQRIGLRETDAEVSV</sequence>
<protein>
    <recommendedName>
        <fullName evidence="3">AAA domain-containing protein</fullName>
    </recommendedName>
</protein>
<organism evidence="1 2">
    <name type="scientific">Thalassococcus halodurans</name>
    <dbReference type="NCBI Taxonomy" id="373675"/>
    <lineage>
        <taxon>Bacteria</taxon>
        <taxon>Pseudomonadati</taxon>
        <taxon>Pseudomonadota</taxon>
        <taxon>Alphaproteobacteria</taxon>
        <taxon>Rhodobacterales</taxon>
        <taxon>Roseobacteraceae</taxon>
        <taxon>Thalassococcus</taxon>
    </lineage>
</organism>
<accession>A0A1H5RW29</accession>
<evidence type="ECO:0008006" key="3">
    <source>
        <dbReference type="Google" id="ProtNLM"/>
    </source>
</evidence>
<evidence type="ECO:0000313" key="2">
    <source>
        <dbReference type="Proteomes" id="UP000236752"/>
    </source>
</evidence>
<dbReference type="SUPFAM" id="SSF52540">
    <property type="entry name" value="P-loop containing nucleoside triphosphate hydrolases"/>
    <property type="match status" value="1"/>
</dbReference>
<dbReference type="AlphaFoldDB" id="A0A1H5RW29"/>
<proteinExistence type="predicted"/>
<gene>
    <name evidence="1" type="ORF">SAMN04488045_0006</name>
</gene>
<evidence type="ECO:0000313" key="1">
    <source>
        <dbReference type="EMBL" id="SEF42542.1"/>
    </source>
</evidence>
<reference evidence="1 2" key="1">
    <citation type="submission" date="2016-10" db="EMBL/GenBank/DDBJ databases">
        <authorList>
            <person name="de Groot N.N."/>
        </authorList>
    </citation>
    <scope>NUCLEOTIDE SEQUENCE [LARGE SCALE GENOMIC DNA]</scope>
    <source>
        <strain evidence="1 2">DSM 26915</strain>
    </source>
</reference>
<dbReference type="Gene3D" id="3.40.50.300">
    <property type="entry name" value="P-loop containing nucleotide triphosphate hydrolases"/>
    <property type="match status" value="1"/>
</dbReference>